<accession>A0A6I6IW58</accession>
<gene>
    <name evidence="6" type="ORF">EI983_16990</name>
</gene>
<feature type="domain" description="Metallo-beta-lactamase" evidence="5">
    <location>
        <begin position="77"/>
        <end position="281"/>
    </location>
</feature>
<evidence type="ECO:0000256" key="4">
    <source>
        <dbReference type="ARBA" id="ARBA00022833"/>
    </source>
</evidence>
<dbReference type="EMBL" id="CP034348">
    <property type="protein sequence ID" value="QGX99871.1"/>
    <property type="molecule type" value="Genomic_DNA"/>
</dbReference>
<dbReference type="Pfam" id="PF00753">
    <property type="entry name" value="Lactamase_B"/>
    <property type="match status" value="1"/>
</dbReference>
<evidence type="ECO:0000313" key="6">
    <source>
        <dbReference type="EMBL" id="QGX99871.1"/>
    </source>
</evidence>
<name>A0A6I6IW58_9RHOB</name>
<proteinExistence type="inferred from homology"/>
<evidence type="ECO:0000256" key="1">
    <source>
        <dbReference type="ARBA" id="ARBA00007749"/>
    </source>
</evidence>
<evidence type="ECO:0000256" key="3">
    <source>
        <dbReference type="ARBA" id="ARBA00022801"/>
    </source>
</evidence>
<protein>
    <submittedName>
        <fullName evidence="6">MBL fold metallo-hydrolase</fullName>
    </submittedName>
</protein>
<dbReference type="OrthoDB" id="9773738at2"/>
<dbReference type="SUPFAM" id="SSF56281">
    <property type="entry name" value="Metallo-hydrolase/oxidoreductase"/>
    <property type="match status" value="1"/>
</dbReference>
<dbReference type="PANTHER" id="PTHR42978:SF6">
    <property type="entry name" value="QUORUM-QUENCHING LACTONASE YTNP-RELATED"/>
    <property type="match status" value="1"/>
</dbReference>
<organism evidence="6 7">
    <name type="scientific">Roseovarius faecimaris</name>
    <dbReference type="NCBI Taxonomy" id="2494550"/>
    <lineage>
        <taxon>Bacteria</taxon>
        <taxon>Pseudomonadati</taxon>
        <taxon>Pseudomonadota</taxon>
        <taxon>Alphaproteobacteria</taxon>
        <taxon>Rhodobacterales</taxon>
        <taxon>Roseobacteraceae</taxon>
        <taxon>Roseovarius</taxon>
    </lineage>
</organism>
<dbReference type="SMART" id="SM00849">
    <property type="entry name" value="Lactamase_B"/>
    <property type="match status" value="1"/>
</dbReference>
<dbReference type="RefSeq" id="WP_157708552.1">
    <property type="nucleotide sequence ID" value="NZ_CP034348.1"/>
</dbReference>
<dbReference type="Gene3D" id="3.60.15.10">
    <property type="entry name" value="Ribonuclease Z/Hydroxyacylglutathione hydrolase-like"/>
    <property type="match status" value="1"/>
</dbReference>
<dbReference type="PANTHER" id="PTHR42978">
    <property type="entry name" value="QUORUM-QUENCHING LACTONASE YTNP-RELATED-RELATED"/>
    <property type="match status" value="1"/>
</dbReference>
<dbReference type="InterPro" id="IPR001279">
    <property type="entry name" value="Metallo-B-lactamas"/>
</dbReference>
<dbReference type="Proteomes" id="UP000428330">
    <property type="component" value="Chromosome"/>
</dbReference>
<dbReference type="KEGG" id="rom:EI983_16990"/>
<dbReference type="GO" id="GO:0016787">
    <property type="term" value="F:hydrolase activity"/>
    <property type="evidence" value="ECO:0007669"/>
    <property type="project" value="UniProtKB-KW"/>
</dbReference>
<dbReference type="GO" id="GO:0046872">
    <property type="term" value="F:metal ion binding"/>
    <property type="evidence" value="ECO:0007669"/>
    <property type="project" value="UniProtKB-KW"/>
</dbReference>
<keyword evidence="7" id="KW-1185">Reference proteome</keyword>
<dbReference type="InterPro" id="IPR036866">
    <property type="entry name" value="RibonucZ/Hydroxyglut_hydro"/>
</dbReference>
<evidence type="ECO:0000259" key="5">
    <source>
        <dbReference type="SMART" id="SM00849"/>
    </source>
</evidence>
<keyword evidence="3 6" id="KW-0378">Hydrolase</keyword>
<evidence type="ECO:0000313" key="7">
    <source>
        <dbReference type="Proteomes" id="UP000428330"/>
    </source>
</evidence>
<dbReference type="AlphaFoldDB" id="A0A6I6IW58"/>
<reference evidence="7" key="1">
    <citation type="submission" date="2018-12" db="EMBL/GenBank/DDBJ databases">
        <title>Complete genome sequence of Roseovarius sp. MME-070.</title>
        <authorList>
            <person name="Nam Y.-D."/>
            <person name="Kang J."/>
            <person name="Chung W.-H."/>
            <person name="Park Y.S."/>
        </authorList>
    </citation>
    <scope>NUCLEOTIDE SEQUENCE [LARGE SCALE GENOMIC DNA]</scope>
    <source>
        <strain evidence="7">MME-070</strain>
    </source>
</reference>
<keyword evidence="4" id="KW-0862">Zinc</keyword>
<evidence type="ECO:0000256" key="2">
    <source>
        <dbReference type="ARBA" id="ARBA00022723"/>
    </source>
</evidence>
<dbReference type="InterPro" id="IPR051013">
    <property type="entry name" value="MBL_superfamily_lactonases"/>
</dbReference>
<keyword evidence="2" id="KW-0479">Metal-binding</keyword>
<sequence>MATRREILAGLGAFALAGLPRYGHAANAVTLGSRTVTSVSDGNLVLPGDFAFADLPQDELAPILAEYGVSRDQIEPPCNVTLLQDGERTVLFDVGSGSGFMPSAGALVDSLDALGVAPEDVTHVIFTHAHPDHLWGLLDDFDDPVFTDAAYMIGQAEWDYWTDPNTVSTIGEARASFAVGAARRLEAIADQVEFIQPGQEVLPGVAAVESFGHTPGHLSFEVRDGGEALLIGGDAIGNHHVAFARPDWASGSDQDAELGAKSRMMLLDKLASEQIPLLGFHLPGGGLGRVERKDSAYQFVMEEM</sequence>
<comment type="similarity">
    <text evidence="1">Belongs to the metallo-beta-lactamase superfamily.</text>
</comment>
<dbReference type="CDD" id="cd07720">
    <property type="entry name" value="OPHC2-like_MBL-fold"/>
    <property type="match status" value="1"/>
</dbReference>